<name>A0A246G6Y6_9FLAO</name>
<comment type="caution">
    <text evidence="1">The sequence shown here is derived from an EMBL/GenBank/DDBJ whole genome shotgun (WGS) entry which is preliminary data.</text>
</comment>
<dbReference type="EMBL" id="MTCY01000127">
    <property type="protein sequence ID" value="OWP73976.1"/>
    <property type="molecule type" value="Genomic_DNA"/>
</dbReference>
<reference evidence="1 2" key="1">
    <citation type="journal article" date="2017" name="Infect. Genet. Evol.">
        <title>Comparative genome analysis of fish pathogen Flavobacterium columnare reveals extensive sequence diversity within the species.</title>
        <authorList>
            <person name="Kayansamruaj P."/>
            <person name="Dong H.T."/>
            <person name="Hirono I."/>
            <person name="Kondo H."/>
            <person name="Senapin S."/>
            <person name="Rodkhum C."/>
        </authorList>
    </citation>
    <scope>NUCLEOTIDE SEQUENCE [LARGE SCALE GENOMIC DNA]</scope>
    <source>
        <strain evidence="1 2">1214</strain>
    </source>
</reference>
<gene>
    <name evidence="1" type="ORF">BWK62_15385</name>
</gene>
<dbReference type="AlphaFoldDB" id="A0A246G6Y6"/>
<proteinExistence type="predicted"/>
<organism evidence="1 2">
    <name type="scientific">Flavobacterium columnare</name>
    <dbReference type="NCBI Taxonomy" id="996"/>
    <lineage>
        <taxon>Bacteria</taxon>
        <taxon>Pseudomonadati</taxon>
        <taxon>Bacteroidota</taxon>
        <taxon>Flavobacteriia</taxon>
        <taxon>Flavobacteriales</taxon>
        <taxon>Flavobacteriaceae</taxon>
        <taxon>Flavobacterium</taxon>
    </lineage>
</organism>
<evidence type="ECO:0000313" key="2">
    <source>
        <dbReference type="Proteomes" id="UP000198034"/>
    </source>
</evidence>
<dbReference type="CDD" id="cd22641">
    <property type="entry name" value="C24-like"/>
    <property type="match status" value="1"/>
</dbReference>
<sequence>MNYQNFNQSGGFPIKTQTLNDMQTSWQLLNSLGEIAGNFAILKGCEESNGTVSDGVVYINGEVLDFVGGVKGTTVVIVETAHKREFKNGSNKDVLFVRKAMFGIGSVTFNWTDFKRPKSTIQLTVDLKAVNEELPKKADQTLIQILINRIIELEKRPMFNNPIKNKGYFTLGDITGGQPVGSNLPVFGDCVSAVVAPYVDGGNHYIDVSFLNPMPSVNYKVNLMVESLGTISNDDDAGNPVFKIIDTNKFKVGLYEATSTGQSIRIHFEITEL</sequence>
<evidence type="ECO:0000313" key="1">
    <source>
        <dbReference type="EMBL" id="OWP73976.1"/>
    </source>
</evidence>
<dbReference type="Proteomes" id="UP000198034">
    <property type="component" value="Unassembled WGS sequence"/>
</dbReference>
<accession>A0A246G6Y6</accession>
<protein>
    <submittedName>
        <fullName evidence="1">Uncharacterized protein</fullName>
    </submittedName>
</protein>